<gene>
    <name evidence="1" type="ORF">EDS130_LOCUS45953</name>
</gene>
<evidence type="ECO:0000313" key="2">
    <source>
        <dbReference type="Proteomes" id="UP000663852"/>
    </source>
</evidence>
<name>A0A815X3C6_ADIRI</name>
<proteinExistence type="predicted"/>
<sequence length="120" mass="14243">MISLFKHVLDRHPPHYEDVTNNFNTWYKLKTKLPLSSFELTTTKDVIDFLDDHQGSATTTNFSRTNNFEKAWKYMEVSNELHAKINKKILNFKNKEIDEMTLKANINSLQKQFMDIFKNI</sequence>
<protein>
    <submittedName>
        <fullName evidence="1">Uncharacterized protein</fullName>
    </submittedName>
</protein>
<comment type="caution">
    <text evidence="1">The sequence shown here is derived from an EMBL/GenBank/DDBJ whole genome shotgun (WGS) entry which is preliminary data.</text>
</comment>
<dbReference type="Proteomes" id="UP000663852">
    <property type="component" value="Unassembled WGS sequence"/>
</dbReference>
<dbReference type="AlphaFoldDB" id="A0A815X3C6"/>
<accession>A0A815X3C6</accession>
<evidence type="ECO:0000313" key="1">
    <source>
        <dbReference type="EMBL" id="CAF1550218.1"/>
    </source>
</evidence>
<reference evidence="1" key="1">
    <citation type="submission" date="2021-02" db="EMBL/GenBank/DDBJ databases">
        <authorList>
            <person name="Nowell W R."/>
        </authorList>
    </citation>
    <scope>NUCLEOTIDE SEQUENCE</scope>
</reference>
<dbReference type="EMBL" id="CAJNOJ010001378">
    <property type="protein sequence ID" value="CAF1550218.1"/>
    <property type="molecule type" value="Genomic_DNA"/>
</dbReference>
<organism evidence="1 2">
    <name type="scientific">Adineta ricciae</name>
    <name type="common">Rotifer</name>
    <dbReference type="NCBI Taxonomy" id="249248"/>
    <lineage>
        <taxon>Eukaryota</taxon>
        <taxon>Metazoa</taxon>
        <taxon>Spiralia</taxon>
        <taxon>Gnathifera</taxon>
        <taxon>Rotifera</taxon>
        <taxon>Eurotatoria</taxon>
        <taxon>Bdelloidea</taxon>
        <taxon>Adinetida</taxon>
        <taxon>Adinetidae</taxon>
        <taxon>Adineta</taxon>
    </lineage>
</organism>